<name>A0A1Q3CQM7_CEPFO</name>
<dbReference type="AlphaFoldDB" id="A0A1Q3CQM7"/>
<feature type="domain" description="HTH myb-type" evidence="6">
    <location>
        <begin position="23"/>
        <end position="77"/>
    </location>
</feature>
<dbReference type="SUPFAM" id="SSF46689">
    <property type="entry name" value="Homeodomain-like"/>
    <property type="match status" value="1"/>
</dbReference>
<dbReference type="InParanoid" id="A0A1Q3CQM7"/>
<dbReference type="OrthoDB" id="2143914at2759"/>
<evidence type="ECO:0000256" key="3">
    <source>
        <dbReference type="ARBA" id="ARBA00023242"/>
    </source>
</evidence>
<feature type="compositionally biased region" description="Basic residues" evidence="4">
    <location>
        <begin position="103"/>
        <end position="120"/>
    </location>
</feature>
<feature type="domain" description="Myb-like" evidence="5">
    <location>
        <begin position="23"/>
        <end position="73"/>
    </location>
</feature>
<dbReference type="GO" id="GO:0003677">
    <property type="term" value="F:DNA binding"/>
    <property type="evidence" value="ECO:0007669"/>
    <property type="project" value="UniProtKB-KW"/>
</dbReference>
<reference evidence="8" key="1">
    <citation type="submission" date="2016-04" db="EMBL/GenBank/DDBJ databases">
        <title>Cephalotus genome sequencing.</title>
        <authorList>
            <person name="Fukushima K."/>
            <person name="Hasebe M."/>
            <person name="Fang X."/>
        </authorList>
    </citation>
    <scope>NUCLEOTIDE SEQUENCE [LARGE SCALE GENOMIC DNA]</scope>
    <source>
        <strain evidence="8">cv. St1</strain>
    </source>
</reference>
<dbReference type="InterPro" id="IPR015495">
    <property type="entry name" value="Myb_TF_plants"/>
</dbReference>
<protein>
    <submittedName>
        <fullName evidence="7">Myb_DNA-binding domain-containing protein</fullName>
    </submittedName>
</protein>
<proteinExistence type="predicted"/>
<dbReference type="EMBL" id="BDDD01002654">
    <property type="protein sequence ID" value="GAV82537.1"/>
    <property type="molecule type" value="Genomic_DNA"/>
</dbReference>
<evidence type="ECO:0000259" key="5">
    <source>
        <dbReference type="PROSITE" id="PS50090"/>
    </source>
</evidence>
<evidence type="ECO:0000259" key="6">
    <source>
        <dbReference type="PROSITE" id="PS51294"/>
    </source>
</evidence>
<dbReference type="CDD" id="cd00167">
    <property type="entry name" value="SANT"/>
    <property type="match status" value="1"/>
</dbReference>
<dbReference type="InterPro" id="IPR009057">
    <property type="entry name" value="Homeodomain-like_sf"/>
</dbReference>
<comment type="caution">
    <text evidence="7">The sequence shown here is derived from an EMBL/GenBank/DDBJ whole genome shotgun (WGS) entry which is preliminary data.</text>
</comment>
<dbReference type="PANTHER" id="PTHR47999:SF111">
    <property type="entry name" value="TRANSCRIPTION FACTOR MYB11-RELATED"/>
    <property type="match status" value="1"/>
</dbReference>
<dbReference type="PROSITE" id="PS51294">
    <property type="entry name" value="HTH_MYB"/>
    <property type="match status" value="1"/>
</dbReference>
<gene>
    <name evidence="7" type="ORF">CFOL_v3_25988</name>
</gene>
<dbReference type="PROSITE" id="PS50090">
    <property type="entry name" value="MYB_LIKE"/>
    <property type="match status" value="1"/>
</dbReference>
<evidence type="ECO:0000256" key="1">
    <source>
        <dbReference type="ARBA" id="ARBA00004123"/>
    </source>
</evidence>
<evidence type="ECO:0000313" key="7">
    <source>
        <dbReference type="EMBL" id="GAV82537.1"/>
    </source>
</evidence>
<sequence length="362" mass="40356">MEVITQECRCGKSCRLRWINYLRTDLKRGNITPEEEEGIIKLHASLGNRWSLIASHFPGRTDNEIKNYWNSHLSRKIIIFKKPGNATISMIIDKTKEAAIATKNKRGRTSRRAMKKHKSYCQKNARNGSKSETIPLPVPPTPFLEKESACKDCMVLDPSLEDKGRVKVAVPSPNQDSGGGDMLGSSMERGNLVGEETIESSMLMHPTGCGGEKESEILGSSEGINDDGILCYNNIIMDSGLLDPFGPLPLSGEEVKNIEDRDRANLGSIKTMVIGDEIESGFLSSNCCESSDWYSSSCITSGFDDAMVDWDWESVVQGQELSKEEEGIMSWLWDNDNCNGESHRMEETDFDKQNALVDWLLN</sequence>
<feature type="compositionally biased region" description="Polar residues" evidence="4">
    <location>
        <begin position="121"/>
        <end position="132"/>
    </location>
</feature>
<accession>A0A1Q3CQM7</accession>
<comment type="subcellular location">
    <subcellularLocation>
        <location evidence="1">Nucleus</location>
    </subcellularLocation>
</comment>
<organism evidence="7 8">
    <name type="scientific">Cephalotus follicularis</name>
    <name type="common">Albany pitcher plant</name>
    <dbReference type="NCBI Taxonomy" id="3775"/>
    <lineage>
        <taxon>Eukaryota</taxon>
        <taxon>Viridiplantae</taxon>
        <taxon>Streptophyta</taxon>
        <taxon>Embryophyta</taxon>
        <taxon>Tracheophyta</taxon>
        <taxon>Spermatophyta</taxon>
        <taxon>Magnoliopsida</taxon>
        <taxon>eudicotyledons</taxon>
        <taxon>Gunneridae</taxon>
        <taxon>Pentapetalae</taxon>
        <taxon>rosids</taxon>
        <taxon>fabids</taxon>
        <taxon>Oxalidales</taxon>
        <taxon>Cephalotaceae</taxon>
        <taxon>Cephalotus</taxon>
    </lineage>
</organism>
<keyword evidence="3" id="KW-0539">Nucleus</keyword>
<evidence type="ECO:0000256" key="2">
    <source>
        <dbReference type="ARBA" id="ARBA00023125"/>
    </source>
</evidence>
<dbReference type="InterPro" id="IPR017930">
    <property type="entry name" value="Myb_dom"/>
</dbReference>
<dbReference type="Proteomes" id="UP000187406">
    <property type="component" value="Unassembled WGS sequence"/>
</dbReference>
<dbReference type="SMART" id="SM00717">
    <property type="entry name" value="SANT"/>
    <property type="match status" value="1"/>
</dbReference>
<evidence type="ECO:0000313" key="8">
    <source>
        <dbReference type="Proteomes" id="UP000187406"/>
    </source>
</evidence>
<dbReference type="InterPro" id="IPR001005">
    <property type="entry name" value="SANT/Myb"/>
</dbReference>
<keyword evidence="2 7" id="KW-0238">DNA-binding</keyword>
<dbReference type="Gene3D" id="1.10.10.60">
    <property type="entry name" value="Homeodomain-like"/>
    <property type="match status" value="1"/>
</dbReference>
<keyword evidence="8" id="KW-1185">Reference proteome</keyword>
<dbReference type="Pfam" id="PF00249">
    <property type="entry name" value="Myb_DNA-binding"/>
    <property type="match status" value="1"/>
</dbReference>
<evidence type="ECO:0000256" key="4">
    <source>
        <dbReference type="SAM" id="MobiDB-lite"/>
    </source>
</evidence>
<feature type="region of interest" description="Disordered" evidence="4">
    <location>
        <begin position="103"/>
        <end position="140"/>
    </location>
</feature>
<dbReference type="FunFam" id="1.10.10.60:FF:000231">
    <property type="entry name" value="Myb transcription factor"/>
    <property type="match status" value="1"/>
</dbReference>
<dbReference type="PANTHER" id="PTHR47999">
    <property type="entry name" value="TRANSCRIPTION FACTOR MYB8-RELATED-RELATED"/>
    <property type="match status" value="1"/>
</dbReference>
<dbReference type="GO" id="GO:0005634">
    <property type="term" value="C:nucleus"/>
    <property type="evidence" value="ECO:0007669"/>
    <property type="project" value="UniProtKB-SubCell"/>
</dbReference>